<feature type="region of interest" description="Disordered" evidence="1">
    <location>
        <begin position="149"/>
        <end position="169"/>
    </location>
</feature>
<feature type="region of interest" description="Disordered" evidence="1">
    <location>
        <begin position="115"/>
        <end position="136"/>
    </location>
</feature>
<sequence length="244" mass="26382">MSSTISSAIEPQLPAWARGLSLRLPGRVSRDVAIPRLKSNVFLLFIYVWLRWGVPKFSLVPKRLVVGVISWVAGRETGESAEYGLRLLGLLFGGLILYNIAEAYVSLRYPLPTSKPTAPKRKSLAPSAPGSPLNTPTAMTAAQRRILGTPKTSMPATPGAATSPFPALSFSPNRSTTSYFDSPSRLTTPSRLNESFAASDFSPNSSLNSSLSSPFRTDLGMSRQLSQSGRALERNDIDRILGDL</sequence>
<reference evidence="2 3" key="1">
    <citation type="submission" date="2014-04" db="EMBL/GenBank/DDBJ databases">
        <authorList>
            <consortium name="DOE Joint Genome Institute"/>
            <person name="Kuo A."/>
            <person name="Girlanda M."/>
            <person name="Perotto S."/>
            <person name="Kohler A."/>
            <person name="Nagy L.G."/>
            <person name="Floudas D."/>
            <person name="Copeland A."/>
            <person name="Barry K.W."/>
            <person name="Cichocki N."/>
            <person name="Veneault-Fourrey C."/>
            <person name="LaButti K."/>
            <person name="Lindquist E.A."/>
            <person name="Lipzen A."/>
            <person name="Lundell T."/>
            <person name="Morin E."/>
            <person name="Murat C."/>
            <person name="Sun H."/>
            <person name="Tunlid A."/>
            <person name="Henrissat B."/>
            <person name="Grigoriev I.V."/>
            <person name="Hibbett D.S."/>
            <person name="Martin F."/>
            <person name="Nordberg H.P."/>
            <person name="Cantor M.N."/>
            <person name="Hua S.X."/>
        </authorList>
    </citation>
    <scope>NUCLEOTIDE SEQUENCE [LARGE SCALE GENOMIC DNA]</scope>
    <source>
        <strain evidence="2 3">MUT 4182</strain>
    </source>
</reference>
<keyword evidence="3" id="KW-1185">Reference proteome</keyword>
<gene>
    <name evidence="2" type="ORF">M407DRAFT_242438</name>
</gene>
<proteinExistence type="predicted"/>
<reference evidence="3" key="2">
    <citation type="submission" date="2015-01" db="EMBL/GenBank/DDBJ databases">
        <title>Evolutionary Origins and Diversification of the Mycorrhizal Mutualists.</title>
        <authorList>
            <consortium name="DOE Joint Genome Institute"/>
            <consortium name="Mycorrhizal Genomics Consortium"/>
            <person name="Kohler A."/>
            <person name="Kuo A."/>
            <person name="Nagy L.G."/>
            <person name="Floudas D."/>
            <person name="Copeland A."/>
            <person name="Barry K.W."/>
            <person name="Cichocki N."/>
            <person name="Veneault-Fourrey C."/>
            <person name="LaButti K."/>
            <person name="Lindquist E.A."/>
            <person name="Lipzen A."/>
            <person name="Lundell T."/>
            <person name="Morin E."/>
            <person name="Murat C."/>
            <person name="Riley R."/>
            <person name="Ohm R."/>
            <person name="Sun H."/>
            <person name="Tunlid A."/>
            <person name="Henrissat B."/>
            <person name="Grigoriev I.V."/>
            <person name="Hibbett D.S."/>
            <person name="Martin F."/>
        </authorList>
    </citation>
    <scope>NUCLEOTIDE SEQUENCE [LARGE SCALE GENOMIC DNA]</scope>
    <source>
        <strain evidence="3">MUT 4182</strain>
    </source>
</reference>
<accession>A0A0C3M8C2</accession>
<evidence type="ECO:0000256" key="1">
    <source>
        <dbReference type="SAM" id="MobiDB-lite"/>
    </source>
</evidence>
<protein>
    <submittedName>
        <fullName evidence="2">Uncharacterized protein</fullName>
    </submittedName>
</protein>
<dbReference type="Proteomes" id="UP000054248">
    <property type="component" value="Unassembled WGS sequence"/>
</dbReference>
<evidence type="ECO:0000313" key="3">
    <source>
        <dbReference type="Proteomes" id="UP000054248"/>
    </source>
</evidence>
<evidence type="ECO:0000313" key="2">
    <source>
        <dbReference type="EMBL" id="KIO29927.1"/>
    </source>
</evidence>
<dbReference type="HOGENOM" id="CLU_1138722_0_0_1"/>
<dbReference type="EMBL" id="KN822977">
    <property type="protein sequence ID" value="KIO29927.1"/>
    <property type="molecule type" value="Genomic_DNA"/>
</dbReference>
<name>A0A0C3M8C2_9AGAM</name>
<organism evidence="2 3">
    <name type="scientific">Tulasnella calospora MUT 4182</name>
    <dbReference type="NCBI Taxonomy" id="1051891"/>
    <lineage>
        <taxon>Eukaryota</taxon>
        <taxon>Fungi</taxon>
        <taxon>Dikarya</taxon>
        <taxon>Basidiomycota</taxon>
        <taxon>Agaricomycotina</taxon>
        <taxon>Agaricomycetes</taxon>
        <taxon>Cantharellales</taxon>
        <taxon>Tulasnellaceae</taxon>
        <taxon>Tulasnella</taxon>
    </lineage>
</organism>
<dbReference type="AlphaFoldDB" id="A0A0C3M8C2"/>
<dbReference type="OrthoDB" id="10457779at2759"/>